<keyword evidence="8" id="KW-0010">Activator</keyword>
<name>A0AA39R437_9LECA</name>
<dbReference type="EMBL" id="JAFEKC020000005">
    <property type="protein sequence ID" value="KAK0514503.1"/>
    <property type="molecule type" value="Genomic_DNA"/>
</dbReference>
<dbReference type="PANTHER" id="PTHR13208">
    <property type="entry name" value="MEDIATOR OF RNA POLYMERASE II TRANSCRIPTION SUBUNIT 4"/>
    <property type="match status" value="1"/>
</dbReference>
<evidence type="ECO:0000256" key="1">
    <source>
        <dbReference type="ARBA" id="ARBA00004123"/>
    </source>
</evidence>
<comment type="caution">
    <text evidence="10">The sequence shown here is derived from an EMBL/GenBank/DDBJ whole genome shotgun (WGS) entry which is preliminary data.</text>
</comment>
<comment type="function">
    <text evidence="8">Component of the Mediator complex, a coactivator involved in the regulated transcription of nearly all RNA polymerase II-dependent genes. Mediator functions as a bridge to convey information from gene-specific regulatory proteins to the basal RNA polymerase II transcription machinery. Mediator is recruited to promoters by direct interactions with regulatory proteins and serves as a scaffold for the assembly of a functional preinitiation complex with RNA polymerase II and the general transcription factors.</text>
</comment>
<dbReference type="GO" id="GO:0003712">
    <property type="term" value="F:transcription coregulator activity"/>
    <property type="evidence" value="ECO:0007669"/>
    <property type="project" value="InterPro"/>
</dbReference>
<evidence type="ECO:0000313" key="11">
    <source>
        <dbReference type="Proteomes" id="UP001166286"/>
    </source>
</evidence>
<evidence type="ECO:0000256" key="5">
    <source>
        <dbReference type="ARBA" id="ARBA00023163"/>
    </source>
</evidence>
<evidence type="ECO:0000256" key="4">
    <source>
        <dbReference type="ARBA" id="ARBA00023015"/>
    </source>
</evidence>
<dbReference type="GO" id="GO:0006357">
    <property type="term" value="P:regulation of transcription by RNA polymerase II"/>
    <property type="evidence" value="ECO:0007669"/>
    <property type="project" value="InterPro"/>
</dbReference>
<organism evidence="10 11">
    <name type="scientific">Cladonia borealis</name>
    <dbReference type="NCBI Taxonomy" id="184061"/>
    <lineage>
        <taxon>Eukaryota</taxon>
        <taxon>Fungi</taxon>
        <taxon>Dikarya</taxon>
        <taxon>Ascomycota</taxon>
        <taxon>Pezizomycotina</taxon>
        <taxon>Lecanoromycetes</taxon>
        <taxon>OSLEUM clade</taxon>
        <taxon>Lecanoromycetidae</taxon>
        <taxon>Lecanorales</taxon>
        <taxon>Lecanorineae</taxon>
        <taxon>Cladoniaceae</taxon>
        <taxon>Cladonia</taxon>
    </lineage>
</organism>
<evidence type="ECO:0000256" key="3">
    <source>
        <dbReference type="ARBA" id="ARBA00020629"/>
    </source>
</evidence>
<dbReference type="Proteomes" id="UP001166286">
    <property type="component" value="Unassembled WGS sequence"/>
</dbReference>
<dbReference type="GO" id="GO:0016592">
    <property type="term" value="C:mediator complex"/>
    <property type="evidence" value="ECO:0007669"/>
    <property type="project" value="InterPro"/>
</dbReference>
<keyword evidence="4 8" id="KW-0805">Transcription regulation</keyword>
<feature type="region of interest" description="Disordered" evidence="9">
    <location>
        <begin position="147"/>
        <end position="172"/>
    </location>
</feature>
<comment type="subunit">
    <text evidence="8">Component of the Mediator complex.</text>
</comment>
<keyword evidence="11" id="KW-1185">Reference proteome</keyword>
<reference evidence="10" key="1">
    <citation type="submission" date="2023-03" db="EMBL/GenBank/DDBJ databases">
        <title>Complete genome of Cladonia borealis.</title>
        <authorList>
            <person name="Park H."/>
        </authorList>
    </citation>
    <scope>NUCLEOTIDE SEQUENCE</scope>
    <source>
        <strain evidence="10">ANT050790</strain>
    </source>
</reference>
<comment type="subcellular location">
    <subcellularLocation>
        <location evidence="1 8">Nucleus</location>
    </subcellularLocation>
</comment>
<comment type="similarity">
    <text evidence="2 8">Belongs to the Mediator complex subunit 4 family.</text>
</comment>
<evidence type="ECO:0000256" key="8">
    <source>
        <dbReference type="RuleBase" id="RU364141"/>
    </source>
</evidence>
<proteinExistence type="inferred from homology"/>
<feature type="region of interest" description="Disordered" evidence="9">
    <location>
        <begin position="233"/>
        <end position="260"/>
    </location>
</feature>
<evidence type="ECO:0000256" key="2">
    <source>
        <dbReference type="ARBA" id="ARBA00009626"/>
    </source>
</evidence>
<protein>
    <recommendedName>
        <fullName evidence="3 8">Mediator of RNA polymerase II transcription subunit 4</fullName>
    </recommendedName>
    <alternativeName>
        <fullName evidence="7 8">Mediator complex subunit 4</fullName>
    </alternativeName>
</protein>
<dbReference type="Pfam" id="PF10018">
    <property type="entry name" value="Med4"/>
    <property type="match status" value="1"/>
</dbReference>
<dbReference type="AlphaFoldDB" id="A0AA39R437"/>
<sequence length="281" mass="30947">MNDIIQTQLDRVETALTQLIDSISSYNPSIPATSALLLADDELKQGLQQLTTHQRNHARMHHLREQIAQKNNSITTTIKTLATTRADLLSQPTSLPTTETRKVPYIDLLDYAKRISRYTVPPTFRPPLPLPTAQTPAPPAAVAAAVNGADSTSPVKDTRDGEAVENGGEREGVGMGSLEEVERKWLDPLAGMGFVPWVGEEAMRSGALAEIQAMVERGEDPGLVGWWEVKEEGERMEGVEGGVEGKEEGEERRVERRAERRVEEKPKVFGGLDLYDPDEEG</sequence>
<evidence type="ECO:0000256" key="9">
    <source>
        <dbReference type="SAM" id="MobiDB-lite"/>
    </source>
</evidence>
<evidence type="ECO:0000256" key="7">
    <source>
        <dbReference type="ARBA" id="ARBA00031257"/>
    </source>
</evidence>
<evidence type="ECO:0000256" key="6">
    <source>
        <dbReference type="ARBA" id="ARBA00023242"/>
    </source>
</evidence>
<dbReference type="GO" id="GO:0070847">
    <property type="term" value="C:core mediator complex"/>
    <property type="evidence" value="ECO:0007669"/>
    <property type="project" value="TreeGrafter"/>
</dbReference>
<keyword evidence="6 8" id="KW-0539">Nucleus</keyword>
<dbReference type="PANTHER" id="PTHR13208:SF2">
    <property type="entry name" value="MEDIATOR OF RNA POLYMERASE II TRANSCRIPTION SUBUNIT 4"/>
    <property type="match status" value="1"/>
</dbReference>
<dbReference type="InterPro" id="IPR019258">
    <property type="entry name" value="Mediator_Med4"/>
</dbReference>
<accession>A0AA39R437</accession>
<gene>
    <name evidence="8" type="primary">MED4</name>
    <name evidence="10" type="ORF">JMJ35_003120</name>
</gene>
<feature type="compositionally biased region" description="Basic and acidic residues" evidence="9">
    <location>
        <begin position="156"/>
        <end position="172"/>
    </location>
</feature>
<evidence type="ECO:0000313" key="10">
    <source>
        <dbReference type="EMBL" id="KAK0514503.1"/>
    </source>
</evidence>
<keyword evidence="5 8" id="KW-0804">Transcription</keyword>